<dbReference type="STRING" id="1116229.S3EF76"/>
<dbReference type="GeneID" id="19468039"/>
<gene>
    <name evidence="4" type="ORF">GLAREA_08991</name>
</gene>
<dbReference type="OMA" id="VFQWIFR"/>
<evidence type="ECO:0000256" key="1">
    <source>
        <dbReference type="SAM" id="MobiDB-lite"/>
    </source>
</evidence>
<dbReference type="HOGENOM" id="CLU_008375_1_0_1"/>
<organism evidence="4 5">
    <name type="scientific">Glarea lozoyensis (strain ATCC 20868 / MF5171)</name>
    <dbReference type="NCBI Taxonomy" id="1116229"/>
    <lineage>
        <taxon>Eukaryota</taxon>
        <taxon>Fungi</taxon>
        <taxon>Dikarya</taxon>
        <taxon>Ascomycota</taxon>
        <taxon>Pezizomycotina</taxon>
        <taxon>Leotiomycetes</taxon>
        <taxon>Helotiales</taxon>
        <taxon>Helotiaceae</taxon>
        <taxon>Glarea</taxon>
    </lineage>
</organism>
<feature type="compositionally biased region" description="Basic and acidic residues" evidence="1">
    <location>
        <begin position="819"/>
        <end position="842"/>
    </location>
</feature>
<keyword evidence="2" id="KW-1133">Transmembrane helix</keyword>
<keyword evidence="2" id="KW-0472">Membrane</keyword>
<keyword evidence="5" id="KW-1185">Reference proteome</keyword>
<sequence length="862" mass="95195">MSIQPPLNNFTGITTMNANVTGVYGTNLTALEGHIVSRRANPGFVVLSYMISYVGAWTTMELLHKRTSWKGIYNWGLLLGSAISMGGVATWCMHFISTRAIILGHGEPEIQISYSTGYTALSFFVPVVVLMISFWTIGANDIVSIPRVCLGGMLAGLGFSGMVYLGQAGISNYVCIYLVAYVIPSAIIACLASMVALFGFFHYRSNWNTSWWKRALSGLILATGVTAMHWINIAGTEYQLKVVDVFPPSNRSRNTTVTIVIVFSTCGCVVLMFLSIVAQAHRLRNITRAQQVVVAAAVFDVDNRILVTPGGLLPSKKITHQFLERSFNDVFNASHPVFLWIYRTSHNWSGISYLVPAMRRHIDAAGFGHQHLRSKSYANLMTEEGDPIEDYSLVFRELFCLATADLAIHLERDIDDMGILYEEITATGHLSSGTRKIDKAKAMVAKGRQPIDPERGTINTAGAAVENVGKGQLLFLVSRADKTEAADLQAAGFRFAPKEMVLPMLSACLQIDDREISRRIDLLIDYIGDSHILSPGVHVSCFAIRASIGAGFDVLARRDARNLLPTMQVPELRTLEPWQLDYLKSMELLSVAATMKLFNKDSKPKNPNAEQREFAKAMLTTLEAIKDEIDDPFFNDAQLIAQPIEAPCKGDSDHGSTGVALLITYKIIVPIHARAPGKKLDFVPLNLFRTQQRVYPNSPDHIHLARETFREFSKVLDMTGFDEDSHMRAAPSKSKFSFRKMATRKKSAEAQVGEPIDKDGRGVSQSGSGHLKPPGSSKIKFWEKGHRKGLDNSSQEGLIGPEDESADSEFPTSSNENGIEMKKLSSEHIEKKAGPSKDEGEKRTYIDEMFAITIKTKEGARV</sequence>
<dbReference type="Proteomes" id="UP000016922">
    <property type="component" value="Unassembled WGS sequence"/>
</dbReference>
<feature type="transmembrane region" description="Helical" evidence="2">
    <location>
        <begin position="176"/>
        <end position="203"/>
    </location>
</feature>
<evidence type="ECO:0000313" key="5">
    <source>
        <dbReference type="Proteomes" id="UP000016922"/>
    </source>
</evidence>
<feature type="transmembrane region" description="Helical" evidence="2">
    <location>
        <begin position="75"/>
        <end position="96"/>
    </location>
</feature>
<feature type="transmembrane region" description="Helical" evidence="2">
    <location>
        <begin position="116"/>
        <end position="137"/>
    </location>
</feature>
<dbReference type="PROSITE" id="PS50924">
    <property type="entry name" value="MHYT"/>
    <property type="match status" value="1"/>
</dbReference>
<feature type="domain" description="MHYT" evidence="3">
    <location>
        <begin position="40"/>
        <end position="239"/>
    </location>
</feature>
<name>S3EF76_GLAL2</name>
<reference evidence="4 5" key="1">
    <citation type="journal article" date="2013" name="BMC Genomics">
        <title>Genomics-driven discovery of the pneumocandin biosynthetic gene cluster in the fungus Glarea lozoyensis.</title>
        <authorList>
            <person name="Chen L."/>
            <person name="Yue Q."/>
            <person name="Zhang X."/>
            <person name="Xiang M."/>
            <person name="Wang C."/>
            <person name="Li S."/>
            <person name="Che Y."/>
            <person name="Ortiz-Lopez F.J."/>
            <person name="Bills G.F."/>
            <person name="Liu X."/>
            <person name="An Z."/>
        </authorList>
    </citation>
    <scope>NUCLEOTIDE SEQUENCE [LARGE SCALE GENOMIC DNA]</scope>
    <source>
        <strain evidence="5">ATCC 20868 / MF5171</strain>
    </source>
</reference>
<evidence type="ECO:0000256" key="2">
    <source>
        <dbReference type="SAM" id="Phobius"/>
    </source>
</evidence>
<proteinExistence type="predicted"/>
<dbReference type="Pfam" id="PF03707">
    <property type="entry name" value="MHYT"/>
    <property type="match status" value="1"/>
</dbReference>
<feature type="compositionally biased region" description="Basic and acidic residues" evidence="1">
    <location>
        <begin position="780"/>
        <end position="790"/>
    </location>
</feature>
<evidence type="ECO:0000259" key="3">
    <source>
        <dbReference type="PROSITE" id="PS50924"/>
    </source>
</evidence>
<dbReference type="PANTHER" id="PTHR35152:SF1">
    <property type="entry name" value="DOMAIN SIGNALLING PROTEIN, PUTATIVE (AFU_ORTHOLOGUE AFUA_5G11310)-RELATED"/>
    <property type="match status" value="1"/>
</dbReference>
<dbReference type="RefSeq" id="XP_008076143.1">
    <property type="nucleotide sequence ID" value="XM_008077952.1"/>
</dbReference>
<dbReference type="eggNOG" id="ENOG502QTP5">
    <property type="taxonomic scope" value="Eukaryota"/>
</dbReference>
<dbReference type="AlphaFoldDB" id="S3EF76"/>
<dbReference type="PANTHER" id="PTHR35152">
    <property type="entry name" value="DOMAIN SIGNALLING PROTEIN, PUTATIVE (AFU_ORTHOLOGUE AFUA_5G11310)-RELATED"/>
    <property type="match status" value="1"/>
</dbReference>
<dbReference type="OrthoDB" id="264015at2759"/>
<feature type="transmembrane region" description="Helical" evidence="2">
    <location>
        <begin position="255"/>
        <end position="278"/>
    </location>
</feature>
<dbReference type="EMBL" id="KE145352">
    <property type="protein sequence ID" value="EPE36828.1"/>
    <property type="molecule type" value="Genomic_DNA"/>
</dbReference>
<protein>
    <recommendedName>
        <fullName evidence="3">MHYT domain-containing protein</fullName>
    </recommendedName>
</protein>
<evidence type="ECO:0000313" key="4">
    <source>
        <dbReference type="EMBL" id="EPE36828.1"/>
    </source>
</evidence>
<feature type="transmembrane region" description="Helical" evidence="2">
    <location>
        <begin position="44"/>
        <end position="63"/>
    </location>
</feature>
<accession>S3EF76</accession>
<feature type="transmembrane region" description="Helical" evidence="2">
    <location>
        <begin position="149"/>
        <end position="170"/>
    </location>
</feature>
<dbReference type="InterPro" id="IPR005330">
    <property type="entry name" value="MHYT_dom"/>
</dbReference>
<keyword evidence="2" id="KW-0812">Transmembrane</keyword>
<dbReference type="KEGG" id="glz:GLAREA_08991"/>
<feature type="region of interest" description="Disordered" evidence="1">
    <location>
        <begin position="746"/>
        <end position="842"/>
    </location>
</feature>
<feature type="transmembrane region" description="Helical" evidence="2">
    <location>
        <begin position="215"/>
        <end position="235"/>
    </location>
</feature>